<accession>A0A0L7LEK5</accession>
<gene>
    <name evidence="1" type="ORF">OBRU01_10093</name>
</gene>
<name>A0A0L7LEK5_OPEBR</name>
<feature type="non-terminal residue" evidence="1">
    <location>
        <position position="1"/>
    </location>
</feature>
<sequence length="19" mass="2099">MVSLLKLRALLVTSVETPQ</sequence>
<dbReference type="Proteomes" id="UP000037510">
    <property type="component" value="Unassembled WGS sequence"/>
</dbReference>
<comment type="caution">
    <text evidence="1">The sequence shown here is derived from an EMBL/GenBank/DDBJ whole genome shotgun (WGS) entry which is preliminary data.</text>
</comment>
<dbReference type="AlphaFoldDB" id="A0A0L7LEK5"/>
<evidence type="ECO:0000313" key="1">
    <source>
        <dbReference type="EMBL" id="KOB73825.1"/>
    </source>
</evidence>
<organism evidence="1 2">
    <name type="scientific">Operophtera brumata</name>
    <name type="common">Winter moth</name>
    <name type="synonym">Phalaena brumata</name>
    <dbReference type="NCBI Taxonomy" id="104452"/>
    <lineage>
        <taxon>Eukaryota</taxon>
        <taxon>Metazoa</taxon>
        <taxon>Ecdysozoa</taxon>
        <taxon>Arthropoda</taxon>
        <taxon>Hexapoda</taxon>
        <taxon>Insecta</taxon>
        <taxon>Pterygota</taxon>
        <taxon>Neoptera</taxon>
        <taxon>Endopterygota</taxon>
        <taxon>Lepidoptera</taxon>
        <taxon>Glossata</taxon>
        <taxon>Ditrysia</taxon>
        <taxon>Geometroidea</taxon>
        <taxon>Geometridae</taxon>
        <taxon>Larentiinae</taxon>
        <taxon>Operophtera</taxon>
    </lineage>
</organism>
<proteinExistence type="predicted"/>
<keyword evidence="2" id="KW-1185">Reference proteome</keyword>
<protein>
    <submittedName>
        <fullName evidence="1">Uncharacterized protein</fullName>
    </submittedName>
</protein>
<dbReference type="EMBL" id="JTDY01001457">
    <property type="protein sequence ID" value="KOB73825.1"/>
    <property type="molecule type" value="Genomic_DNA"/>
</dbReference>
<reference evidence="1 2" key="1">
    <citation type="journal article" date="2015" name="Genome Biol. Evol.">
        <title>The genome of winter moth (Operophtera brumata) provides a genomic perspective on sexual dimorphism and phenology.</title>
        <authorList>
            <person name="Derks M.F."/>
            <person name="Smit S."/>
            <person name="Salis L."/>
            <person name="Schijlen E."/>
            <person name="Bossers A."/>
            <person name="Mateman C."/>
            <person name="Pijl A.S."/>
            <person name="de Ridder D."/>
            <person name="Groenen M.A."/>
            <person name="Visser M.E."/>
            <person name="Megens H.J."/>
        </authorList>
    </citation>
    <scope>NUCLEOTIDE SEQUENCE [LARGE SCALE GENOMIC DNA]</scope>
    <source>
        <strain evidence="1">WM2013NL</strain>
        <tissue evidence="1">Head and thorax</tissue>
    </source>
</reference>
<evidence type="ECO:0000313" key="2">
    <source>
        <dbReference type="Proteomes" id="UP000037510"/>
    </source>
</evidence>